<keyword evidence="5 6" id="KW-0472">Membrane</keyword>
<dbReference type="PIRSF" id="PIRSF005859">
    <property type="entry name" value="PBR"/>
    <property type="match status" value="1"/>
</dbReference>
<dbReference type="GO" id="GO:0033013">
    <property type="term" value="P:tetrapyrrole metabolic process"/>
    <property type="evidence" value="ECO:0007669"/>
    <property type="project" value="UniProtKB-ARBA"/>
</dbReference>
<evidence type="ECO:0000256" key="5">
    <source>
        <dbReference type="ARBA" id="ARBA00023136"/>
    </source>
</evidence>
<reference evidence="7 8" key="1">
    <citation type="submission" date="2019-02" db="EMBL/GenBank/DDBJ databases">
        <title>Deep-cultivation of Planctomycetes and their phenomic and genomic characterization uncovers novel biology.</title>
        <authorList>
            <person name="Wiegand S."/>
            <person name="Jogler M."/>
            <person name="Boedeker C."/>
            <person name="Pinto D."/>
            <person name="Vollmers J."/>
            <person name="Rivas-Marin E."/>
            <person name="Kohn T."/>
            <person name="Peeters S.H."/>
            <person name="Heuer A."/>
            <person name="Rast P."/>
            <person name="Oberbeckmann S."/>
            <person name="Bunk B."/>
            <person name="Jeske O."/>
            <person name="Meyerdierks A."/>
            <person name="Storesund J.E."/>
            <person name="Kallscheuer N."/>
            <person name="Luecker S."/>
            <person name="Lage O.M."/>
            <person name="Pohl T."/>
            <person name="Merkel B.J."/>
            <person name="Hornburger P."/>
            <person name="Mueller R.-W."/>
            <person name="Bruemmer F."/>
            <person name="Labrenz M."/>
            <person name="Spormann A.M."/>
            <person name="Op den Camp H."/>
            <person name="Overmann J."/>
            <person name="Amann R."/>
            <person name="Jetten M.S.M."/>
            <person name="Mascher T."/>
            <person name="Medema M.H."/>
            <person name="Devos D.P."/>
            <person name="Kaster A.-K."/>
            <person name="Ovreas L."/>
            <person name="Rohde M."/>
            <person name="Galperin M.Y."/>
            <person name="Jogler C."/>
        </authorList>
    </citation>
    <scope>NUCLEOTIDE SEQUENCE [LARGE SCALE GENOMIC DNA]</scope>
    <source>
        <strain evidence="7 8">Pla163</strain>
    </source>
</reference>
<comment type="subcellular location">
    <subcellularLocation>
        <location evidence="1">Membrane</location>
        <topology evidence="1">Multi-pass membrane protein</topology>
    </subcellularLocation>
</comment>
<dbReference type="GO" id="GO:0016020">
    <property type="term" value="C:membrane"/>
    <property type="evidence" value="ECO:0007669"/>
    <property type="project" value="UniProtKB-SubCell"/>
</dbReference>
<accession>A0A518CX25</accession>
<dbReference type="RefSeq" id="WP_145184020.1">
    <property type="nucleotide sequence ID" value="NZ_CP036290.1"/>
</dbReference>
<dbReference type="PANTHER" id="PTHR10057">
    <property type="entry name" value="PERIPHERAL-TYPE BENZODIAZEPINE RECEPTOR"/>
    <property type="match status" value="1"/>
</dbReference>
<evidence type="ECO:0000313" key="8">
    <source>
        <dbReference type="Proteomes" id="UP000319342"/>
    </source>
</evidence>
<dbReference type="CDD" id="cd15904">
    <property type="entry name" value="TSPO_MBR"/>
    <property type="match status" value="1"/>
</dbReference>
<dbReference type="Pfam" id="PF03073">
    <property type="entry name" value="TspO_MBR"/>
    <property type="match status" value="1"/>
</dbReference>
<comment type="similarity">
    <text evidence="2">Belongs to the TspO/BZRP family.</text>
</comment>
<dbReference type="AlphaFoldDB" id="A0A518CX25"/>
<proteinExistence type="inferred from homology"/>
<dbReference type="FunFam" id="1.20.1260.100:FF:000001">
    <property type="entry name" value="translocator protein 2"/>
    <property type="match status" value="1"/>
</dbReference>
<evidence type="ECO:0000256" key="2">
    <source>
        <dbReference type="ARBA" id="ARBA00007524"/>
    </source>
</evidence>
<evidence type="ECO:0000256" key="3">
    <source>
        <dbReference type="ARBA" id="ARBA00022692"/>
    </source>
</evidence>
<feature type="transmembrane region" description="Helical" evidence="6">
    <location>
        <begin position="53"/>
        <end position="75"/>
    </location>
</feature>
<keyword evidence="4 6" id="KW-1133">Transmembrane helix</keyword>
<evidence type="ECO:0000256" key="4">
    <source>
        <dbReference type="ARBA" id="ARBA00022989"/>
    </source>
</evidence>
<feature type="transmembrane region" description="Helical" evidence="6">
    <location>
        <begin position="111"/>
        <end position="132"/>
    </location>
</feature>
<dbReference type="InterPro" id="IPR004307">
    <property type="entry name" value="TspO_MBR"/>
</dbReference>
<evidence type="ECO:0000313" key="7">
    <source>
        <dbReference type="EMBL" id="QDU83756.1"/>
    </source>
</evidence>
<evidence type="ECO:0000256" key="1">
    <source>
        <dbReference type="ARBA" id="ARBA00004141"/>
    </source>
</evidence>
<dbReference type="InterPro" id="IPR038330">
    <property type="entry name" value="TspO/MBR-related_sf"/>
</dbReference>
<protein>
    <submittedName>
        <fullName evidence="7">TspO/MBR family protein</fullName>
    </submittedName>
</protein>
<dbReference type="Proteomes" id="UP000319342">
    <property type="component" value="Chromosome"/>
</dbReference>
<name>A0A518CX25_9BACT</name>
<organism evidence="7 8">
    <name type="scientific">Rohdeia mirabilis</name>
    <dbReference type="NCBI Taxonomy" id="2528008"/>
    <lineage>
        <taxon>Bacteria</taxon>
        <taxon>Pseudomonadati</taxon>
        <taxon>Planctomycetota</taxon>
        <taxon>Planctomycetia</taxon>
        <taxon>Planctomycetia incertae sedis</taxon>
        <taxon>Rohdeia</taxon>
    </lineage>
</organism>
<sequence>METPTPTPAQRPILGLVLWLVVSFAASAVGAVASVRAAAFYGELTQPTWAPPAWVFGPVWTLLYAMMAVSAWLVWRNGGLRAQRGPLALFFAQLVLNGLWSWLFFAWHLGAFAFADIVLLWLVVTATVVAFWRVRPLAGALLVPYLCWLSFAAALNLAVWQLNPQVLGS</sequence>
<feature type="transmembrane region" description="Helical" evidence="6">
    <location>
        <begin position="87"/>
        <end position="105"/>
    </location>
</feature>
<gene>
    <name evidence="7" type="ORF">Pla163_08570</name>
</gene>
<keyword evidence="3 6" id="KW-0812">Transmembrane</keyword>
<dbReference type="Gene3D" id="1.20.1260.100">
    <property type="entry name" value="TspO/MBR protein"/>
    <property type="match status" value="1"/>
</dbReference>
<feature type="transmembrane region" description="Helical" evidence="6">
    <location>
        <begin position="139"/>
        <end position="160"/>
    </location>
</feature>
<dbReference type="OrthoDB" id="9795496at2"/>
<dbReference type="EMBL" id="CP036290">
    <property type="protein sequence ID" value="QDU83756.1"/>
    <property type="molecule type" value="Genomic_DNA"/>
</dbReference>
<keyword evidence="8" id="KW-1185">Reference proteome</keyword>
<evidence type="ECO:0000256" key="6">
    <source>
        <dbReference type="SAM" id="Phobius"/>
    </source>
</evidence>
<dbReference type="PANTHER" id="PTHR10057:SF0">
    <property type="entry name" value="TRANSLOCATOR PROTEIN"/>
    <property type="match status" value="1"/>
</dbReference>